<protein>
    <submittedName>
        <fullName evidence="2">Uncharacterized protein</fullName>
    </submittedName>
</protein>
<proteinExistence type="predicted"/>
<feature type="compositionally biased region" description="Basic and acidic residues" evidence="1">
    <location>
        <begin position="30"/>
        <end position="40"/>
    </location>
</feature>
<comment type="caution">
    <text evidence="2">The sequence shown here is derived from an EMBL/GenBank/DDBJ whole genome shotgun (WGS) entry which is preliminary data.</text>
</comment>
<accession>A0A502GEM6</accession>
<gene>
    <name evidence="2" type="ORF">EAH89_07420</name>
</gene>
<dbReference type="OrthoDB" id="7271378at2"/>
<organism evidence="2 3">
    <name type="scientific">Muricoccus nepalensis</name>
    <dbReference type="NCBI Taxonomy" id="1854500"/>
    <lineage>
        <taxon>Bacteria</taxon>
        <taxon>Pseudomonadati</taxon>
        <taxon>Pseudomonadota</taxon>
        <taxon>Alphaproteobacteria</taxon>
        <taxon>Acetobacterales</taxon>
        <taxon>Roseomonadaceae</taxon>
        <taxon>Muricoccus</taxon>
    </lineage>
</organism>
<dbReference type="Proteomes" id="UP000317078">
    <property type="component" value="Unassembled WGS sequence"/>
</dbReference>
<dbReference type="AlphaFoldDB" id="A0A502GEM6"/>
<evidence type="ECO:0000256" key="1">
    <source>
        <dbReference type="SAM" id="MobiDB-lite"/>
    </source>
</evidence>
<dbReference type="RefSeq" id="WP_140882150.1">
    <property type="nucleotide sequence ID" value="NZ_RCZP01000004.1"/>
</dbReference>
<sequence>MTEPVEKGAHILPEENAVSSKTTMSGPVPRARDKSPEHQYKPSPGDNNNFKGPDAPGGPVNIKVKGADGDAPGQPDETADPDNGVTEETKAKTTAMGKHGV</sequence>
<dbReference type="EMBL" id="RCZP01000004">
    <property type="protein sequence ID" value="TPG59163.1"/>
    <property type="molecule type" value="Genomic_DNA"/>
</dbReference>
<keyword evidence="3" id="KW-1185">Reference proteome</keyword>
<feature type="compositionally biased region" description="Basic and acidic residues" evidence="1">
    <location>
        <begin position="1"/>
        <end position="13"/>
    </location>
</feature>
<name>A0A502GEM6_9PROT</name>
<evidence type="ECO:0000313" key="3">
    <source>
        <dbReference type="Proteomes" id="UP000317078"/>
    </source>
</evidence>
<evidence type="ECO:0000313" key="2">
    <source>
        <dbReference type="EMBL" id="TPG59163.1"/>
    </source>
</evidence>
<reference evidence="2 3" key="1">
    <citation type="journal article" date="2019" name="Environ. Microbiol.">
        <title>Species interactions and distinct microbial communities in high Arctic permafrost affected cryosols are associated with the CH4 and CO2 gas fluxes.</title>
        <authorList>
            <person name="Altshuler I."/>
            <person name="Hamel J."/>
            <person name="Turney S."/>
            <person name="Magnuson E."/>
            <person name="Levesque R."/>
            <person name="Greer C."/>
            <person name="Whyte L.G."/>
        </authorList>
    </citation>
    <scope>NUCLEOTIDE SEQUENCE [LARGE SCALE GENOMIC DNA]</scope>
    <source>
        <strain evidence="2 3">S9.3B</strain>
    </source>
</reference>
<feature type="region of interest" description="Disordered" evidence="1">
    <location>
        <begin position="1"/>
        <end position="101"/>
    </location>
</feature>